<evidence type="ECO:0008006" key="4">
    <source>
        <dbReference type="Google" id="ProtNLM"/>
    </source>
</evidence>
<name>A0A852S518_9ACTN</name>
<evidence type="ECO:0000256" key="1">
    <source>
        <dbReference type="SAM" id="MobiDB-lite"/>
    </source>
</evidence>
<keyword evidence="3" id="KW-1185">Reference proteome</keyword>
<dbReference type="InterPro" id="IPR006944">
    <property type="entry name" value="Phage/GTA_portal"/>
</dbReference>
<dbReference type="EMBL" id="JACCBF010000001">
    <property type="protein sequence ID" value="NYD33852.1"/>
    <property type="molecule type" value="Genomic_DNA"/>
</dbReference>
<gene>
    <name evidence="2" type="ORF">BJ958_005398</name>
</gene>
<organism evidence="2 3">
    <name type="scientific">Nocardioides kongjuensis</name>
    <dbReference type="NCBI Taxonomy" id="349522"/>
    <lineage>
        <taxon>Bacteria</taxon>
        <taxon>Bacillati</taxon>
        <taxon>Actinomycetota</taxon>
        <taxon>Actinomycetes</taxon>
        <taxon>Propionibacteriales</taxon>
        <taxon>Nocardioidaceae</taxon>
        <taxon>Nocardioides</taxon>
    </lineage>
</organism>
<evidence type="ECO:0000313" key="3">
    <source>
        <dbReference type="Proteomes" id="UP000582231"/>
    </source>
</evidence>
<feature type="compositionally biased region" description="Acidic residues" evidence="1">
    <location>
        <begin position="404"/>
        <end position="416"/>
    </location>
</feature>
<feature type="region of interest" description="Disordered" evidence="1">
    <location>
        <begin position="378"/>
        <end position="416"/>
    </location>
</feature>
<dbReference type="Gene3D" id="1.20.1270.210">
    <property type="match status" value="1"/>
</dbReference>
<dbReference type="Gene3D" id="3.40.140.120">
    <property type="match status" value="1"/>
</dbReference>
<protein>
    <recommendedName>
        <fullName evidence="4">Phage portal protein</fullName>
    </recommendedName>
</protein>
<evidence type="ECO:0000313" key="2">
    <source>
        <dbReference type="EMBL" id="NYD33852.1"/>
    </source>
</evidence>
<dbReference type="Proteomes" id="UP000582231">
    <property type="component" value="Unassembled WGS sequence"/>
</dbReference>
<dbReference type="Gene3D" id="3.30.1120.70">
    <property type="match status" value="1"/>
</dbReference>
<comment type="caution">
    <text evidence="2">The sequence shown here is derived from an EMBL/GenBank/DDBJ whole genome shotgun (WGS) entry which is preliminary data.</text>
</comment>
<dbReference type="RefSeq" id="WP_179729841.1">
    <property type="nucleotide sequence ID" value="NZ_BAABEF010000001.1"/>
</dbReference>
<dbReference type="AlphaFoldDB" id="A0A852S518"/>
<proteinExistence type="predicted"/>
<sequence>MSRWSRRRDDQIQRALASYAEARAEQRAVGGTALYPALMDPKTLTRQVWDASTARRIPGVGRALDLICGLGSQMQLDRYAGIMPLSRPRFLEQPDPDLDLATFTAVQWEDWLLHGNAAHLVTARYSGGPFAGWPAAAKWFPAQQWHTTVERGRQQWWLNGTKVNPDDVVHVQNGANPMTPWIGMGIVERYLGTLDRIALQEERERQDTAGGQVPSVAVITPQKDPDEDDLDEAADKWEKKFRGPGRRPAILPNGTQVIPLGWSPNDAQATEARKLGLQDTANMFNLDGYWLGAPSSSHTYKSPGPLFLTLVRTTLGRIITPFEQRWSEHWLPRGSVVRFDREAIQADDLGSLVNTLTTATGNKPLMTQDEARTRLRLAPVGGAAAELTAPAPAAPPPPAKDPNDDAQDQTDPEEND</sequence>
<accession>A0A852S518</accession>
<reference evidence="2 3" key="1">
    <citation type="submission" date="2020-07" db="EMBL/GenBank/DDBJ databases">
        <title>Sequencing the genomes of 1000 actinobacteria strains.</title>
        <authorList>
            <person name="Klenk H.-P."/>
        </authorList>
    </citation>
    <scope>NUCLEOTIDE SEQUENCE [LARGE SCALE GENOMIC DNA]</scope>
    <source>
        <strain evidence="2 3">DSM 19082</strain>
    </source>
</reference>
<dbReference type="Pfam" id="PF04860">
    <property type="entry name" value="Phage_portal"/>
    <property type="match status" value="1"/>
</dbReference>